<dbReference type="InterPro" id="IPR001789">
    <property type="entry name" value="Sig_transdc_resp-reg_receiver"/>
</dbReference>
<dbReference type="PANTHER" id="PTHR44591">
    <property type="entry name" value="STRESS RESPONSE REGULATOR PROTEIN 1"/>
    <property type="match status" value="1"/>
</dbReference>
<proteinExistence type="predicted"/>
<dbReference type="InterPro" id="IPR050595">
    <property type="entry name" value="Bact_response_regulator"/>
</dbReference>
<organism evidence="4 5">
    <name type="scientific">Dyadobacter frigoris</name>
    <dbReference type="NCBI Taxonomy" id="2576211"/>
    <lineage>
        <taxon>Bacteria</taxon>
        <taxon>Pseudomonadati</taxon>
        <taxon>Bacteroidota</taxon>
        <taxon>Cytophagia</taxon>
        <taxon>Cytophagales</taxon>
        <taxon>Spirosomataceae</taxon>
        <taxon>Dyadobacter</taxon>
    </lineage>
</organism>
<protein>
    <submittedName>
        <fullName evidence="4">Response regulator</fullName>
    </submittedName>
</protein>
<keyword evidence="5" id="KW-1185">Reference proteome</keyword>
<dbReference type="Gene3D" id="3.40.50.2300">
    <property type="match status" value="1"/>
</dbReference>
<evidence type="ECO:0000256" key="2">
    <source>
        <dbReference type="PROSITE-ProRule" id="PRU00169"/>
    </source>
</evidence>
<dbReference type="Proteomes" id="UP000304900">
    <property type="component" value="Unassembled WGS sequence"/>
</dbReference>
<dbReference type="SMART" id="SM00448">
    <property type="entry name" value="REC"/>
    <property type="match status" value="1"/>
</dbReference>
<evidence type="ECO:0000259" key="3">
    <source>
        <dbReference type="PROSITE" id="PS50110"/>
    </source>
</evidence>
<dbReference type="PROSITE" id="PS50110">
    <property type="entry name" value="RESPONSE_REGULATORY"/>
    <property type="match status" value="1"/>
</dbReference>
<gene>
    <name evidence="4" type="ORF">FDK13_17555</name>
</gene>
<evidence type="ECO:0000313" key="5">
    <source>
        <dbReference type="Proteomes" id="UP000304900"/>
    </source>
</evidence>
<evidence type="ECO:0000313" key="4">
    <source>
        <dbReference type="EMBL" id="TKT90774.1"/>
    </source>
</evidence>
<dbReference type="OrthoDB" id="673187at2"/>
<feature type="modified residue" description="4-aspartylphosphate" evidence="2">
    <location>
        <position position="65"/>
    </location>
</feature>
<feature type="domain" description="Response regulatory" evidence="3">
    <location>
        <begin position="6"/>
        <end position="137"/>
    </location>
</feature>
<name>A0A4U6D974_9BACT</name>
<evidence type="ECO:0000256" key="1">
    <source>
        <dbReference type="ARBA" id="ARBA00022553"/>
    </source>
</evidence>
<dbReference type="PANTHER" id="PTHR44591:SF3">
    <property type="entry name" value="RESPONSE REGULATORY DOMAIN-CONTAINING PROTEIN"/>
    <property type="match status" value="1"/>
</dbReference>
<keyword evidence="1 2" id="KW-0597">Phosphoprotein</keyword>
<dbReference type="InterPro" id="IPR011006">
    <property type="entry name" value="CheY-like_superfamily"/>
</dbReference>
<dbReference type="SUPFAM" id="SSF52172">
    <property type="entry name" value="CheY-like"/>
    <property type="match status" value="1"/>
</dbReference>
<dbReference type="RefSeq" id="WP_137341318.1">
    <property type="nucleotide sequence ID" value="NZ_BSQH01000003.1"/>
</dbReference>
<dbReference type="AlphaFoldDB" id="A0A4U6D974"/>
<sequence>MTDKKELYIVDDSADHRFVLESIFTKFLPQYPVRFFEGAQDLYHFLILQSAPDYKGILPGLIILDLKMPAMNGYELLKLLRQTPDNKKTQWKSLPVIMMSSEDIPQEINQCYQAGANSYLTKPLIFEELRDVLKATCQYWLDFNRAPSLN</sequence>
<reference evidence="4 5" key="1">
    <citation type="submission" date="2019-05" db="EMBL/GenBank/DDBJ databases">
        <title>Dyadobacter AR-3-8 sp. nov., isolated from arctic soil.</title>
        <authorList>
            <person name="Chaudhary D.K."/>
        </authorList>
    </citation>
    <scope>NUCLEOTIDE SEQUENCE [LARGE SCALE GENOMIC DNA]</scope>
    <source>
        <strain evidence="4 5">AR-3-8</strain>
    </source>
</reference>
<accession>A0A4U6D974</accession>
<dbReference type="Pfam" id="PF00072">
    <property type="entry name" value="Response_reg"/>
    <property type="match status" value="1"/>
</dbReference>
<dbReference type="EMBL" id="SZVO01000008">
    <property type="protein sequence ID" value="TKT90774.1"/>
    <property type="molecule type" value="Genomic_DNA"/>
</dbReference>
<dbReference type="GO" id="GO:0000160">
    <property type="term" value="P:phosphorelay signal transduction system"/>
    <property type="evidence" value="ECO:0007669"/>
    <property type="project" value="InterPro"/>
</dbReference>
<comment type="caution">
    <text evidence="4">The sequence shown here is derived from an EMBL/GenBank/DDBJ whole genome shotgun (WGS) entry which is preliminary data.</text>
</comment>